<dbReference type="EMBL" id="AZNF01000019">
    <property type="protein sequence ID" value="KID60449.1"/>
    <property type="molecule type" value="Genomic_DNA"/>
</dbReference>
<dbReference type="HOGENOM" id="CLU_138071_0_0_1"/>
<accession>A0A0B4FW42</accession>
<reference evidence="2 3" key="1">
    <citation type="journal article" date="2014" name="Proc. Natl. Acad. Sci. U.S.A.">
        <title>Trajectory and genomic determinants of fungal-pathogen speciation and host adaptation.</title>
        <authorList>
            <person name="Hu X."/>
            <person name="Xiao G."/>
            <person name="Zheng P."/>
            <person name="Shang Y."/>
            <person name="Su Y."/>
            <person name="Zhang X."/>
            <person name="Liu X."/>
            <person name="Zhan S."/>
            <person name="St Leger R.J."/>
            <person name="Wang C."/>
        </authorList>
    </citation>
    <scope>NUCLEOTIDE SEQUENCE [LARGE SCALE GENOMIC DNA]</scope>
    <source>
        <strain evidence="2 3">ARSEF 549</strain>
    </source>
</reference>
<comment type="caution">
    <text evidence="2">The sequence shown here is derived from an EMBL/GenBank/DDBJ whole genome shotgun (WGS) entry which is preliminary data.</text>
</comment>
<evidence type="ECO:0000313" key="2">
    <source>
        <dbReference type="EMBL" id="KID60449.1"/>
    </source>
</evidence>
<dbReference type="AlphaFoldDB" id="A0A0B4FW42"/>
<feature type="compositionally biased region" description="Polar residues" evidence="1">
    <location>
        <begin position="87"/>
        <end position="97"/>
    </location>
</feature>
<dbReference type="OrthoDB" id="10444723at2759"/>
<dbReference type="Proteomes" id="UP000031186">
    <property type="component" value="Unassembled WGS sequence"/>
</dbReference>
<keyword evidence="3" id="KW-1185">Reference proteome</keyword>
<sequence length="164" mass="18465">MWAGQVGMGVAVDKRRERDISVWWDADADQAQDEAAAGHTKATRRPEYAALTQTRRRRYADADMERRPACFARSGHGGRHTEYGKPTQENPPGQPSLTWRGVASSRRREARYKEDVESGSLHWASRLHNELMLIMPLYREAMPYKGTSNVITLAPQGDAEAPLS</sequence>
<dbReference type="VEuPathDB" id="FungiDB:MAN_09982"/>
<gene>
    <name evidence="2" type="ORF">MAN_09982</name>
</gene>
<organism evidence="2 3">
    <name type="scientific">Metarhizium anisopliae (strain ARSEF 549)</name>
    <dbReference type="NCBI Taxonomy" id="3151832"/>
    <lineage>
        <taxon>Eukaryota</taxon>
        <taxon>Fungi</taxon>
        <taxon>Dikarya</taxon>
        <taxon>Ascomycota</taxon>
        <taxon>Pezizomycotina</taxon>
        <taxon>Sordariomycetes</taxon>
        <taxon>Hypocreomycetidae</taxon>
        <taxon>Hypocreales</taxon>
        <taxon>Clavicipitaceae</taxon>
        <taxon>Metarhizium</taxon>
    </lineage>
</organism>
<name>A0A0B4FW42_METAF</name>
<evidence type="ECO:0000313" key="3">
    <source>
        <dbReference type="Proteomes" id="UP000031186"/>
    </source>
</evidence>
<proteinExistence type="predicted"/>
<feature type="compositionally biased region" description="Basic and acidic residues" evidence="1">
    <location>
        <begin position="59"/>
        <end position="68"/>
    </location>
</feature>
<feature type="non-terminal residue" evidence="2">
    <location>
        <position position="1"/>
    </location>
</feature>
<evidence type="ECO:0000256" key="1">
    <source>
        <dbReference type="SAM" id="MobiDB-lite"/>
    </source>
</evidence>
<protein>
    <submittedName>
        <fullName evidence="2">Uncharacterized protein</fullName>
    </submittedName>
</protein>
<feature type="region of interest" description="Disordered" evidence="1">
    <location>
        <begin position="58"/>
        <end position="105"/>
    </location>
</feature>